<evidence type="ECO:0000256" key="1">
    <source>
        <dbReference type="SAM" id="MobiDB-lite"/>
    </source>
</evidence>
<feature type="compositionally biased region" description="Low complexity" evidence="1">
    <location>
        <begin position="383"/>
        <end position="402"/>
    </location>
</feature>
<comment type="caution">
    <text evidence="4">The sequence shown here is derived from an EMBL/GenBank/DDBJ whole genome shotgun (WGS) entry which is preliminary data.</text>
</comment>
<dbReference type="Gene3D" id="3.40.710.10">
    <property type="entry name" value="DD-peptidase/beta-lactamase superfamily"/>
    <property type="match status" value="1"/>
</dbReference>
<accession>A0A852Z4S3</accession>
<evidence type="ECO:0000313" key="5">
    <source>
        <dbReference type="Proteomes" id="UP000579605"/>
    </source>
</evidence>
<proteinExistence type="predicted"/>
<keyword evidence="4" id="KW-0645">Protease</keyword>
<keyword evidence="4" id="KW-0121">Carboxypeptidase</keyword>
<evidence type="ECO:0000256" key="2">
    <source>
        <dbReference type="SAM" id="SignalP"/>
    </source>
</evidence>
<feature type="domain" description="Beta-lactamase-related" evidence="3">
    <location>
        <begin position="53"/>
        <end position="353"/>
    </location>
</feature>
<dbReference type="PANTHER" id="PTHR46825:SF7">
    <property type="entry name" value="D-ALANYL-D-ALANINE CARBOXYPEPTIDASE"/>
    <property type="match status" value="1"/>
</dbReference>
<dbReference type="InterPro" id="IPR012338">
    <property type="entry name" value="Beta-lactam/transpept-like"/>
</dbReference>
<dbReference type="InterPro" id="IPR050491">
    <property type="entry name" value="AmpC-like"/>
</dbReference>
<organism evidence="4 5">
    <name type="scientific">Actinopolymorpha rutila</name>
    <dbReference type="NCBI Taxonomy" id="446787"/>
    <lineage>
        <taxon>Bacteria</taxon>
        <taxon>Bacillati</taxon>
        <taxon>Actinomycetota</taxon>
        <taxon>Actinomycetes</taxon>
        <taxon>Propionibacteriales</taxon>
        <taxon>Actinopolymorphaceae</taxon>
        <taxon>Actinopolymorpha</taxon>
    </lineage>
</organism>
<reference evidence="4 5" key="1">
    <citation type="submission" date="2020-07" db="EMBL/GenBank/DDBJ databases">
        <title>Sequencing the genomes of 1000 actinobacteria strains.</title>
        <authorList>
            <person name="Klenk H.-P."/>
        </authorList>
    </citation>
    <scope>NUCLEOTIDE SEQUENCE [LARGE SCALE GENOMIC DNA]</scope>
    <source>
        <strain evidence="4 5">DSM 18448</strain>
    </source>
</reference>
<evidence type="ECO:0000259" key="3">
    <source>
        <dbReference type="Pfam" id="PF00144"/>
    </source>
</evidence>
<dbReference type="RefSeq" id="WP_179786275.1">
    <property type="nucleotide sequence ID" value="NZ_BAAARR010000022.1"/>
</dbReference>
<gene>
    <name evidence="4" type="ORF">F4554_001005</name>
</gene>
<dbReference type="EC" id="3.4.16.4" evidence="4"/>
<dbReference type="EMBL" id="JACBZH010000001">
    <property type="protein sequence ID" value="NYH88367.1"/>
    <property type="molecule type" value="Genomic_DNA"/>
</dbReference>
<keyword evidence="5" id="KW-1185">Reference proteome</keyword>
<dbReference type="PANTHER" id="PTHR46825">
    <property type="entry name" value="D-ALANYL-D-ALANINE-CARBOXYPEPTIDASE/ENDOPEPTIDASE AMPH"/>
    <property type="match status" value="1"/>
</dbReference>
<evidence type="ECO:0000313" key="4">
    <source>
        <dbReference type="EMBL" id="NYH88367.1"/>
    </source>
</evidence>
<dbReference type="GO" id="GO:0009002">
    <property type="term" value="F:serine-type D-Ala-D-Ala carboxypeptidase activity"/>
    <property type="evidence" value="ECO:0007669"/>
    <property type="project" value="UniProtKB-EC"/>
</dbReference>
<protein>
    <submittedName>
        <fullName evidence="4">D-alanyl-D-alanine carboxypeptidase</fullName>
        <ecNumber evidence="4">3.4.16.4</ecNumber>
    </submittedName>
</protein>
<dbReference type="SUPFAM" id="SSF56601">
    <property type="entry name" value="beta-lactamase/transpeptidase-like"/>
    <property type="match status" value="1"/>
</dbReference>
<keyword evidence="2" id="KW-0732">Signal</keyword>
<feature type="region of interest" description="Disordered" evidence="1">
    <location>
        <begin position="381"/>
        <end position="402"/>
    </location>
</feature>
<name>A0A852Z4S3_9ACTN</name>
<keyword evidence="4" id="KW-0378">Hydrolase</keyword>
<feature type="signal peptide" evidence="2">
    <location>
        <begin position="1"/>
        <end position="31"/>
    </location>
</feature>
<dbReference type="Proteomes" id="UP000579605">
    <property type="component" value="Unassembled WGS sequence"/>
</dbReference>
<dbReference type="Pfam" id="PF00144">
    <property type="entry name" value="Beta-lactamase"/>
    <property type="match status" value="1"/>
</dbReference>
<dbReference type="InterPro" id="IPR001466">
    <property type="entry name" value="Beta-lactam-related"/>
</dbReference>
<feature type="chain" id="PRO_5032843137" evidence="2">
    <location>
        <begin position="32"/>
        <end position="402"/>
    </location>
</feature>
<dbReference type="AlphaFoldDB" id="A0A852Z4S3"/>
<sequence>MLPGFWARRLVVLVLGTATLGFLAASPPSQAAPATATTTSTGTADRLRQLADYVVDAGAPGVVVARRDGDHVTRVARGVADLRTGRAAGPGDRYRVGSNTKTMTAVVVLQLVAEGRLGLDDKVVRYLPGLGLDPRMTVRHVLQQTSGLHTDTMVLTPPRTVESVRFEYFTPRQLVRLALTNPKPRPVPGTHWEYSNTNYVIAGMLIEQVTHHPAQVELARRIFRPLGLHDTYFPVASPFVRGRHLHGYLSAGDGTPPVDITTYGMSWLRTAGAVVSTTRDELTFLHALFTGRLLPKAQLAQMTDTGEFGYGLGLFPLRLPCVPGGVVWGHDGAVFGYQSGVFSTPDGSRQAALGASTWLFTDDGELDPLPVQAAAAALCDGSPNPAEVAPPRRAAAGVTPAR</sequence>